<accession>A0A558DNS0</accession>
<dbReference type="AlphaFoldDB" id="A0A558DNS0"/>
<dbReference type="GO" id="GO:0000976">
    <property type="term" value="F:transcription cis-regulatory region binding"/>
    <property type="evidence" value="ECO:0007669"/>
    <property type="project" value="TreeGrafter"/>
</dbReference>
<dbReference type="InterPro" id="IPR001647">
    <property type="entry name" value="HTH_TetR"/>
</dbReference>
<sequence length="201" mass="22031">MPSSTRRARERASTRDRIIQAALHVLETEGAAALTIRRIAADVEYTPPIVYQYFANKDALVLELVAHGYRLMTEEVGRAAAEEPDIDRRMLRVASEYVRFADEHPHLYQAMNDTTVDADGRRLAALPTINLLLGLLATWSDAHGVVLADSADACEIVWGTLYGIASLGRHDAIGTERAQRLARQALSALLRGWHAGGSDSA</sequence>
<dbReference type="Pfam" id="PF00440">
    <property type="entry name" value="TetR_N"/>
    <property type="match status" value="1"/>
</dbReference>
<protein>
    <submittedName>
        <fullName evidence="6">TetR/AcrR family transcriptional regulator</fullName>
    </submittedName>
</protein>
<keyword evidence="2 4" id="KW-0238">DNA-binding</keyword>
<dbReference type="Gene3D" id="1.10.357.10">
    <property type="entry name" value="Tetracycline Repressor, domain 2"/>
    <property type="match status" value="1"/>
</dbReference>
<dbReference type="Proteomes" id="UP000320011">
    <property type="component" value="Unassembled WGS sequence"/>
</dbReference>
<gene>
    <name evidence="6" type="ORF">FNH05_00775</name>
</gene>
<reference evidence="6 7" key="2">
    <citation type="submission" date="2019-08" db="EMBL/GenBank/DDBJ databases">
        <title>Amycolatopsis acidicola sp. nov., isolated from peat swamp forest soil.</title>
        <authorList>
            <person name="Srisuk N."/>
        </authorList>
    </citation>
    <scope>NUCLEOTIDE SEQUENCE [LARGE SCALE GENOMIC DNA]</scope>
    <source>
        <strain evidence="6 7">TBRC 6029</strain>
    </source>
</reference>
<dbReference type="PANTHER" id="PTHR30055">
    <property type="entry name" value="HTH-TYPE TRANSCRIPTIONAL REGULATOR RUTR"/>
    <property type="match status" value="1"/>
</dbReference>
<evidence type="ECO:0000256" key="3">
    <source>
        <dbReference type="ARBA" id="ARBA00023163"/>
    </source>
</evidence>
<dbReference type="OrthoDB" id="3173376at2"/>
<keyword evidence="3" id="KW-0804">Transcription</keyword>
<evidence type="ECO:0000256" key="4">
    <source>
        <dbReference type="PROSITE-ProRule" id="PRU00335"/>
    </source>
</evidence>
<feature type="DNA-binding region" description="H-T-H motif" evidence="4">
    <location>
        <begin position="35"/>
        <end position="54"/>
    </location>
</feature>
<dbReference type="Pfam" id="PF13305">
    <property type="entry name" value="TetR_C_33"/>
    <property type="match status" value="1"/>
</dbReference>
<reference evidence="6 7" key="1">
    <citation type="submission" date="2019-07" db="EMBL/GenBank/DDBJ databases">
        <authorList>
            <person name="Duangmal K."/>
            <person name="Teo W.F.A."/>
        </authorList>
    </citation>
    <scope>NUCLEOTIDE SEQUENCE [LARGE SCALE GENOMIC DNA]</scope>
    <source>
        <strain evidence="6 7">TBRC 6029</strain>
    </source>
</reference>
<comment type="caution">
    <text evidence="6">The sequence shown here is derived from an EMBL/GenBank/DDBJ whole genome shotgun (WGS) entry which is preliminary data.</text>
</comment>
<proteinExistence type="predicted"/>
<dbReference type="InterPro" id="IPR009057">
    <property type="entry name" value="Homeodomain-like_sf"/>
</dbReference>
<name>A0A558DNS0_9PSEU</name>
<keyword evidence="1" id="KW-0805">Transcription regulation</keyword>
<dbReference type="SUPFAM" id="SSF48498">
    <property type="entry name" value="Tetracyclin repressor-like, C-terminal domain"/>
    <property type="match status" value="1"/>
</dbReference>
<dbReference type="PROSITE" id="PS50977">
    <property type="entry name" value="HTH_TETR_2"/>
    <property type="match status" value="1"/>
</dbReference>
<dbReference type="RefSeq" id="WP_144584828.1">
    <property type="nucleotide sequence ID" value="NZ_VJWX01000003.1"/>
</dbReference>
<evidence type="ECO:0000313" key="6">
    <source>
        <dbReference type="EMBL" id="TVT62628.1"/>
    </source>
</evidence>
<dbReference type="InterPro" id="IPR050109">
    <property type="entry name" value="HTH-type_TetR-like_transc_reg"/>
</dbReference>
<dbReference type="SUPFAM" id="SSF46689">
    <property type="entry name" value="Homeodomain-like"/>
    <property type="match status" value="1"/>
</dbReference>
<dbReference type="InterPro" id="IPR025996">
    <property type="entry name" value="MT1864/Rv1816-like_C"/>
</dbReference>
<dbReference type="PANTHER" id="PTHR30055:SF234">
    <property type="entry name" value="HTH-TYPE TRANSCRIPTIONAL REGULATOR BETI"/>
    <property type="match status" value="1"/>
</dbReference>
<organism evidence="6 7">
    <name type="scientific">Amycolatopsis rhizosphaerae</name>
    <dbReference type="NCBI Taxonomy" id="2053003"/>
    <lineage>
        <taxon>Bacteria</taxon>
        <taxon>Bacillati</taxon>
        <taxon>Actinomycetota</taxon>
        <taxon>Actinomycetes</taxon>
        <taxon>Pseudonocardiales</taxon>
        <taxon>Pseudonocardiaceae</taxon>
        <taxon>Amycolatopsis</taxon>
    </lineage>
</organism>
<evidence type="ECO:0000313" key="7">
    <source>
        <dbReference type="Proteomes" id="UP000320011"/>
    </source>
</evidence>
<keyword evidence="7" id="KW-1185">Reference proteome</keyword>
<evidence type="ECO:0000256" key="2">
    <source>
        <dbReference type="ARBA" id="ARBA00023125"/>
    </source>
</evidence>
<dbReference type="EMBL" id="VJWX01000003">
    <property type="protein sequence ID" value="TVT62628.1"/>
    <property type="molecule type" value="Genomic_DNA"/>
</dbReference>
<dbReference type="GO" id="GO:0003700">
    <property type="term" value="F:DNA-binding transcription factor activity"/>
    <property type="evidence" value="ECO:0007669"/>
    <property type="project" value="TreeGrafter"/>
</dbReference>
<feature type="domain" description="HTH tetR-type" evidence="5">
    <location>
        <begin position="12"/>
        <end position="72"/>
    </location>
</feature>
<dbReference type="InterPro" id="IPR036271">
    <property type="entry name" value="Tet_transcr_reg_TetR-rel_C_sf"/>
</dbReference>
<evidence type="ECO:0000259" key="5">
    <source>
        <dbReference type="PROSITE" id="PS50977"/>
    </source>
</evidence>
<evidence type="ECO:0000256" key="1">
    <source>
        <dbReference type="ARBA" id="ARBA00023015"/>
    </source>
</evidence>